<evidence type="ECO:0008006" key="14">
    <source>
        <dbReference type="Google" id="ProtNLM"/>
    </source>
</evidence>
<evidence type="ECO:0000259" key="11">
    <source>
        <dbReference type="PROSITE" id="PS51194"/>
    </source>
</evidence>
<dbReference type="InterPro" id="IPR001650">
    <property type="entry name" value="Helicase_C-like"/>
</dbReference>
<dbReference type="SUPFAM" id="SSF52540">
    <property type="entry name" value="P-loop containing nucleoside triphosphate hydrolases"/>
    <property type="match status" value="2"/>
</dbReference>
<feature type="region of interest" description="Disordered" evidence="9">
    <location>
        <begin position="814"/>
        <end position="853"/>
    </location>
</feature>
<dbReference type="InterPro" id="IPR027417">
    <property type="entry name" value="P-loop_NTPase"/>
</dbReference>
<feature type="domain" description="Helicase C-terminal" evidence="11">
    <location>
        <begin position="870"/>
        <end position="1031"/>
    </location>
</feature>
<accession>W9YLG1</accession>
<dbReference type="InterPro" id="IPR038718">
    <property type="entry name" value="SNF2-like_sf"/>
</dbReference>
<dbReference type="SMART" id="SM00487">
    <property type="entry name" value="DEXDc"/>
    <property type="match status" value="1"/>
</dbReference>
<dbReference type="GO" id="GO:0005634">
    <property type="term" value="C:nucleus"/>
    <property type="evidence" value="ECO:0007669"/>
    <property type="project" value="TreeGrafter"/>
</dbReference>
<protein>
    <recommendedName>
        <fullName evidence="14">Adenosinetriphosphatase</fullName>
    </recommendedName>
</protein>
<dbReference type="InterPro" id="IPR017907">
    <property type="entry name" value="Znf_RING_CS"/>
</dbReference>
<evidence type="ECO:0000256" key="1">
    <source>
        <dbReference type="ARBA" id="ARBA00007025"/>
    </source>
</evidence>
<comment type="caution">
    <text evidence="12">The sequence shown here is derived from an EMBL/GenBank/DDBJ whole genome shotgun (WGS) entry which is preliminary data.</text>
</comment>
<evidence type="ECO:0000256" key="2">
    <source>
        <dbReference type="ARBA" id="ARBA00022723"/>
    </source>
</evidence>
<evidence type="ECO:0000256" key="5">
    <source>
        <dbReference type="ARBA" id="ARBA00022801"/>
    </source>
</evidence>
<sequence>MDIADMEALMLYNANKTKLTAHYEDDPASAFLEAARAGDGDFDMQEWDSVQDPDPAFENVLAIAAFARRQEDYERKRSLGLANTVDDIQFAADQAAEQNRLRDLERSQRAWTDSPDQPELPPGYVEADSLFIPEQSEVHEIPVQKRASPKPRNGISKQEMMQAMSGGIDTACTSSGKPKRKNSSTTDNGPPKKGPRAAGGAKPAKRPPRKRAIKTSMTNLPSLGKSNIIRDAQANASRPDMPTFTARDKSKALRELIASIPSAERGQHNSDKKAILDATKKFRGKGAVRSDGQGGWRHRDMESSLYNHQLLGVAFLRDRENSGSKPQGGMVCDEMGFGKTIQMIANILDGKPAEDSPFKTTLIVAPPTLLPQWMSEMDRHVKGNSLGRILRYHSGARLISNDILADLSAYDIILTTYGEVQKSYPIPDPPKHLSSEAKKNEWWEKFYQENVGPLHRLKFHRIVLDEAHQIKNHASKTSIAVCALTGVYKWCITGTPIMNYIEELYPYFRFLRVPHTGDYATFLHNYCNNRLSRDPISMGRIHNILRAIMLRRTHADTIFNAPVVKLPGITHTTHLVEFNDVERAIYNMVKTRYIYQINSYSRSGELTANYRNILAMMLRLRMLCSHILLCQDVLKRMFVAADIENLWRLTAKEVQASGDENQKNMITTLRRMLQTKDNTLTTCQTKEAEADADPAANSETQNGEASGDVGKGFALSFKFRKFLRSLSESKTWTELHLRSTCGKCRLPPDDPVCTSCFHVYCKECISAMDYERQLRGETKSACLECGAHFEETSPCSGLKSLGFNSDSVARKVEKAKRKSLPTSTGGQAGRSSDSRQASCGSGEETDEEDKDPDWIELMGSTVLPSAKLTATKAAILNWQQTARGEKIIIYTQFLGLCRILDKVCSAEGWGHVLFNGKMSLEAREKAIERFKHDPQVFIMICSLKAGGVGLNLNMASKVIILDLWFNSSIEAQAYCRAFRIGQQRKVEVLRFVVKDSIDEDLIKMQDRKDVEVTGAIGPDSHGKRATIQQLLSLFGEVQEEGQNEFILVEDEDQNDDDDPNVPMADRLPPRPF</sequence>
<feature type="domain" description="Helicase ATP-binding" evidence="10">
    <location>
        <begin position="320"/>
        <end position="514"/>
    </location>
</feature>
<keyword evidence="13" id="KW-1185">Reference proteome</keyword>
<dbReference type="InterPro" id="IPR000330">
    <property type="entry name" value="SNF2_N"/>
</dbReference>
<dbReference type="PROSITE" id="PS00518">
    <property type="entry name" value="ZF_RING_1"/>
    <property type="match status" value="1"/>
</dbReference>
<keyword evidence="8" id="KW-0067">ATP-binding</keyword>
<keyword evidence="7" id="KW-0862">Zinc</keyword>
<dbReference type="GeneID" id="19156661"/>
<feature type="compositionally biased region" description="Basic and acidic residues" evidence="9">
    <location>
        <begin position="99"/>
        <end position="108"/>
    </location>
</feature>
<keyword evidence="3" id="KW-0547">Nucleotide-binding</keyword>
<evidence type="ECO:0000313" key="13">
    <source>
        <dbReference type="Proteomes" id="UP000019484"/>
    </source>
</evidence>
<dbReference type="CDD" id="cd18793">
    <property type="entry name" value="SF2_C_SNF"/>
    <property type="match status" value="1"/>
</dbReference>
<dbReference type="Gene3D" id="3.40.50.300">
    <property type="entry name" value="P-loop containing nucleotide triphosphate hydrolases"/>
    <property type="match status" value="1"/>
</dbReference>
<keyword evidence="4" id="KW-0863">Zinc-finger</keyword>
<keyword evidence="2" id="KW-0479">Metal-binding</keyword>
<keyword evidence="6" id="KW-0347">Helicase</keyword>
<dbReference type="GO" id="GO:0005524">
    <property type="term" value="F:ATP binding"/>
    <property type="evidence" value="ECO:0007669"/>
    <property type="project" value="UniProtKB-KW"/>
</dbReference>
<feature type="compositionally biased region" description="Polar residues" evidence="9">
    <location>
        <begin position="215"/>
        <end position="225"/>
    </location>
</feature>
<gene>
    <name evidence="12" type="ORF">A1O1_01760</name>
</gene>
<dbReference type="InterPro" id="IPR050628">
    <property type="entry name" value="SNF2_RAD54_helicase_TF"/>
</dbReference>
<dbReference type="GO" id="GO:0008094">
    <property type="term" value="F:ATP-dependent activity, acting on DNA"/>
    <property type="evidence" value="ECO:0007669"/>
    <property type="project" value="TreeGrafter"/>
</dbReference>
<dbReference type="EMBL" id="AMWN01000002">
    <property type="protein sequence ID" value="EXJ93368.1"/>
    <property type="molecule type" value="Genomic_DNA"/>
</dbReference>
<dbReference type="SMART" id="SM00490">
    <property type="entry name" value="HELICc"/>
    <property type="match status" value="1"/>
</dbReference>
<organism evidence="12 13">
    <name type="scientific">Capronia coronata CBS 617.96</name>
    <dbReference type="NCBI Taxonomy" id="1182541"/>
    <lineage>
        <taxon>Eukaryota</taxon>
        <taxon>Fungi</taxon>
        <taxon>Dikarya</taxon>
        <taxon>Ascomycota</taxon>
        <taxon>Pezizomycotina</taxon>
        <taxon>Eurotiomycetes</taxon>
        <taxon>Chaetothyriomycetidae</taxon>
        <taxon>Chaetothyriales</taxon>
        <taxon>Herpotrichiellaceae</taxon>
        <taxon>Capronia</taxon>
    </lineage>
</organism>
<evidence type="ECO:0000256" key="9">
    <source>
        <dbReference type="SAM" id="MobiDB-lite"/>
    </source>
</evidence>
<dbReference type="GO" id="GO:0008270">
    <property type="term" value="F:zinc ion binding"/>
    <property type="evidence" value="ECO:0007669"/>
    <property type="project" value="UniProtKB-KW"/>
</dbReference>
<dbReference type="GO" id="GO:0006281">
    <property type="term" value="P:DNA repair"/>
    <property type="evidence" value="ECO:0007669"/>
    <property type="project" value="TreeGrafter"/>
</dbReference>
<dbReference type="InterPro" id="IPR014001">
    <property type="entry name" value="Helicase_ATP-bd"/>
</dbReference>
<proteinExistence type="inferred from homology"/>
<dbReference type="PANTHER" id="PTHR45626">
    <property type="entry name" value="TRANSCRIPTION TERMINATION FACTOR 2-RELATED"/>
    <property type="match status" value="1"/>
</dbReference>
<dbReference type="InterPro" id="IPR013083">
    <property type="entry name" value="Znf_RING/FYVE/PHD"/>
</dbReference>
<dbReference type="eggNOG" id="KOG1001">
    <property type="taxonomic scope" value="Eukaryota"/>
</dbReference>
<dbReference type="InterPro" id="IPR049730">
    <property type="entry name" value="SNF2/RAD54-like_C"/>
</dbReference>
<dbReference type="Pfam" id="PF00176">
    <property type="entry name" value="SNF2-rel_dom"/>
    <property type="match status" value="1"/>
</dbReference>
<keyword evidence="5" id="KW-0378">Hydrolase</keyword>
<dbReference type="CDD" id="cd16449">
    <property type="entry name" value="RING-HC"/>
    <property type="match status" value="1"/>
</dbReference>
<feature type="compositionally biased region" description="Polar residues" evidence="9">
    <location>
        <begin position="820"/>
        <end position="839"/>
    </location>
</feature>
<dbReference type="OrthoDB" id="1699231at2759"/>
<feature type="region of interest" description="Disordered" evidence="9">
    <location>
        <begin position="1049"/>
        <end position="1072"/>
    </location>
</feature>
<dbReference type="PROSITE" id="PS51192">
    <property type="entry name" value="HELICASE_ATP_BIND_1"/>
    <property type="match status" value="1"/>
</dbReference>
<evidence type="ECO:0000256" key="4">
    <source>
        <dbReference type="ARBA" id="ARBA00022771"/>
    </source>
</evidence>
<feature type="region of interest" description="Disordered" evidence="9">
    <location>
        <begin position="686"/>
        <end position="706"/>
    </location>
</feature>
<evidence type="ECO:0000313" key="12">
    <source>
        <dbReference type="EMBL" id="EXJ93368.1"/>
    </source>
</evidence>
<evidence type="ECO:0000256" key="6">
    <source>
        <dbReference type="ARBA" id="ARBA00022806"/>
    </source>
</evidence>
<feature type="compositionally biased region" description="Acidic residues" evidence="9">
    <location>
        <begin position="1049"/>
        <end position="1059"/>
    </location>
</feature>
<dbReference type="Proteomes" id="UP000019484">
    <property type="component" value="Unassembled WGS sequence"/>
</dbReference>
<feature type="region of interest" description="Disordered" evidence="9">
    <location>
        <begin position="136"/>
        <end position="155"/>
    </location>
</feature>
<dbReference type="SUPFAM" id="SSF57850">
    <property type="entry name" value="RING/U-box"/>
    <property type="match status" value="1"/>
</dbReference>
<dbReference type="PANTHER" id="PTHR45626:SF17">
    <property type="entry name" value="HELICASE-LIKE TRANSCRIPTION FACTOR"/>
    <property type="match status" value="1"/>
</dbReference>
<feature type="region of interest" description="Disordered" evidence="9">
    <location>
        <begin position="168"/>
        <end position="244"/>
    </location>
</feature>
<dbReference type="Gene3D" id="3.30.40.10">
    <property type="entry name" value="Zinc/RING finger domain, C3HC4 (zinc finger)"/>
    <property type="match status" value="1"/>
</dbReference>
<evidence type="ECO:0000256" key="7">
    <source>
        <dbReference type="ARBA" id="ARBA00022833"/>
    </source>
</evidence>
<dbReference type="STRING" id="1182541.W9YLG1"/>
<dbReference type="RefSeq" id="XP_007720862.1">
    <property type="nucleotide sequence ID" value="XM_007722672.1"/>
</dbReference>
<dbReference type="Gene3D" id="3.40.50.10810">
    <property type="entry name" value="Tandem AAA-ATPase domain"/>
    <property type="match status" value="1"/>
</dbReference>
<dbReference type="GO" id="GO:0016787">
    <property type="term" value="F:hydrolase activity"/>
    <property type="evidence" value="ECO:0007669"/>
    <property type="project" value="UniProtKB-KW"/>
</dbReference>
<evidence type="ECO:0000256" key="8">
    <source>
        <dbReference type="ARBA" id="ARBA00022840"/>
    </source>
</evidence>
<dbReference type="AlphaFoldDB" id="W9YLG1"/>
<evidence type="ECO:0000259" key="10">
    <source>
        <dbReference type="PROSITE" id="PS51192"/>
    </source>
</evidence>
<dbReference type="GO" id="GO:0004386">
    <property type="term" value="F:helicase activity"/>
    <property type="evidence" value="ECO:0007669"/>
    <property type="project" value="UniProtKB-KW"/>
</dbReference>
<feature type="region of interest" description="Disordered" evidence="9">
    <location>
        <begin position="99"/>
        <end position="124"/>
    </location>
</feature>
<comment type="similarity">
    <text evidence="1">Belongs to the SNF2/RAD54 helicase family.</text>
</comment>
<reference evidence="12 13" key="1">
    <citation type="submission" date="2013-03" db="EMBL/GenBank/DDBJ databases">
        <title>The Genome Sequence of Capronia coronata CBS 617.96.</title>
        <authorList>
            <consortium name="The Broad Institute Genomics Platform"/>
            <person name="Cuomo C."/>
            <person name="de Hoog S."/>
            <person name="Gorbushina A."/>
            <person name="Walker B."/>
            <person name="Young S.K."/>
            <person name="Zeng Q."/>
            <person name="Gargeya S."/>
            <person name="Fitzgerald M."/>
            <person name="Haas B."/>
            <person name="Abouelleil A."/>
            <person name="Allen A.W."/>
            <person name="Alvarado L."/>
            <person name="Arachchi H.M."/>
            <person name="Berlin A.M."/>
            <person name="Chapman S.B."/>
            <person name="Gainer-Dewar J."/>
            <person name="Goldberg J."/>
            <person name="Griggs A."/>
            <person name="Gujja S."/>
            <person name="Hansen M."/>
            <person name="Howarth C."/>
            <person name="Imamovic A."/>
            <person name="Ireland A."/>
            <person name="Larimer J."/>
            <person name="McCowan C."/>
            <person name="Murphy C."/>
            <person name="Pearson M."/>
            <person name="Poon T.W."/>
            <person name="Priest M."/>
            <person name="Roberts A."/>
            <person name="Saif S."/>
            <person name="Shea T."/>
            <person name="Sisk P."/>
            <person name="Sykes S."/>
            <person name="Wortman J."/>
            <person name="Nusbaum C."/>
            <person name="Birren B."/>
        </authorList>
    </citation>
    <scope>NUCLEOTIDE SEQUENCE [LARGE SCALE GENOMIC DNA]</scope>
    <source>
        <strain evidence="12 13">CBS 617.96</strain>
    </source>
</reference>
<dbReference type="HOGENOM" id="CLU_000315_3_2_1"/>
<dbReference type="PROSITE" id="PS51194">
    <property type="entry name" value="HELICASE_CTER"/>
    <property type="match status" value="1"/>
</dbReference>
<evidence type="ECO:0000256" key="3">
    <source>
        <dbReference type="ARBA" id="ARBA00022741"/>
    </source>
</evidence>
<dbReference type="CDD" id="cd18008">
    <property type="entry name" value="DEXDc_SHPRH-like"/>
    <property type="match status" value="1"/>
</dbReference>
<dbReference type="Pfam" id="PF00271">
    <property type="entry name" value="Helicase_C"/>
    <property type="match status" value="1"/>
</dbReference>
<feature type="compositionally biased region" description="Basic residues" evidence="9">
    <location>
        <begin position="203"/>
        <end position="213"/>
    </location>
</feature>
<name>W9YLG1_9EURO</name>